<evidence type="ECO:0000313" key="3">
    <source>
        <dbReference type="Proteomes" id="UP000326169"/>
    </source>
</evidence>
<dbReference type="Proteomes" id="UP000326169">
    <property type="component" value="Unassembled WGS sequence"/>
</dbReference>
<dbReference type="Pfam" id="PF13640">
    <property type="entry name" value="2OG-FeII_Oxy_3"/>
    <property type="match status" value="1"/>
</dbReference>
<evidence type="ECO:0000259" key="1">
    <source>
        <dbReference type="Pfam" id="PF13640"/>
    </source>
</evidence>
<reference evidence="2 3" key="1">
    <citation type="journal article" date="2019" name="J Genomics">
        <title>The Draft Genome of a Hydrogen-producing Cyanobacterium, Arthrospira platensis NIES-46.</title>
        <authorList>
            <person name="Suzuki S."/>
            <person name="Yamaguchi H."/>
            <person name="Kawachi M."/>
        </authorList>
    </citation>
    <scope>NUCLEOTIDE SEQUENCE [LARGE SCALE GENOMIC DNA]</scope>
    <source>
        <strain evidence="2 3">NIES-46</strain>
    </source>
</reference>
<gene>
    <name evidence="2" type="ORF">NIES46_46220</name>
</gene>
<organism evidence="2 3">
    <name type="scientific">Limnospira platensis NIES-46</name>
    <dbReference type="NCBI Taxonomy" id="1236695"/>
    <lineage>
        <taxon>Bacteria</taxon>
        <taxon>Bacillati</taxon>
        <taxon>Cyanobacteriota</taxon>
        <taxon>Cyanophyceae</taxon>
        <taxon>Oscillatoriophycideae</taxon>
        <taxon>Oscillatoriales</taxon>
        <taxon>Sirenicapillariaceae</taxon>
        <taxon>Limnospira</taxon>
    </lineage>
</organism>
<dbReference type="EMBL" id="BIMW01000197">
    <property type="protein sequence ID" value="GCE96550.1"/>
    <property type="molecule type" value="Genomic_DNA"/>
</dbReference>
<comment type="caution">
    <text evidence="2">The sequence shown here is derived from an EMBL/GenBank/DDBJ whole genome shotgun (WGS) entry which is preliminary data.</text>
</comment>
<feature type="domain" description="Prolyl 4-hydroxylase alpha subunit Fe(2+) 2OG dioxygenase" evidence="1">
    <location>
        <begin position="107"/>
        <end position="195"/>
    </location>
</feature>
<proteinExistence type="predicted"/>
<accession>A0A5M3TEN0</accession>
<keyword evidence="3" id="KW-1185">Reference proteome</keyword>
<sequence length="221" mass="24926">MENILHDSLIEALEAKLTAFMSAKPYPHCAGNQLVGKHIDCFEAAIKTVPMRRHLADFYSQYDAVLSPEIAGNNSVIQALIAAPKCQDVLEIASILAGSRCTESLVVIHYLGDRDEIEIHNDANDHGEKLRLCWMLGERNFSGGEFCIHPNAKEMPIKRIPHQRDSWVLFRIGNNSYHSVSQVHSATKTEGRWTVIFTWGARTESLNLNHCDNNKLLEEYV</sequence>
<dbReference type="InterPro" id="IPR044862">
    <property type="entry name" value="Pro_4_hyd_alph_FE2OG_OXY"/>
</dbReference>
<protein>
    <recommendedName>
        <fullName evidence="1">Prolyl 4-hydroxylase alpha subunit Fe(2+) 2OG dioxygenase domain-containing protein</fullName>
    </recommendedName>
</protein>
<dbReference type="Gene3D" id="2.60.120.620">
    <property type="entry name" value="q2cbj1_9rhob like domain"/>
    <property type="match status" value="1"/>
</dbReference>
<name>A0A5M3TEN0_LIMPL</name>
<evidence type="ECO:0000313" key="2">
    <source>
        <dbReference type="EMBL" id="GCE96550.1"/>
    </source>
</evidence>